<accession>A0A5J4VTZ6</accession>
<gene>
    <name evidence="1" type="ORF">EZS28_018839</name>
</gene>
<sequence>MQRLEARRRAKHLRLIPLVKKFSHSPTIPSSSYERKFCADNNIRLCKAFASTQEKMQALCASNIIHWFKKIYTQDIIDGVRD</sequence>
<name>A0A5J4VTZ6_9EUKA</name>
<reference evidence="1 2" key="1">
    <citation type="submission" date="2019-03" db="EMBL/GenBank/DDBJ databases">
        <title>Single cell metagenomics reveals metabolic interactions within the superorganism composed of flagellate Streblomastix strix and complex community of Bacteroidetes bacteria on its surface.</title>
        <authorList>
            <person name="Treitli S.C."/>
            <person name="Kolisko M."/>
            <person name="Husnik F."/>
            <person name="Keeling P."/>
            <person name="Hampl V."/>
        </authorList>
    </citation>
    <scope>NUCLEOTIDE SEQUENCE [LARGE SCALE GENOMIC DNA]</scope>
    <source>
        <strain evidence="1">ST1C</strain>
    </source>
</reference>
<dbReference type="EMBL" id="SNRW01005176">
    <property type="protein sequence ID" value="KAA6385636.1"/>
    <property type="molecule type" value="Genomic_DNA"/>
</dbReference>
<proteinExistence type="predicted"/>
<dbReference type="Proteomes" id="UP000324800">
    <property type="component" value="Unassembled WGS sequence"/>
</dbReference>
<dbReference type="AlphaFoldDB" id="A0A5J4VTZ6"/>
<evidence type="ECO:0000313" key="2">
    <source>
        <dbReference type="Proteomes" id="UP000324800"/>
    </source>
</evidence>
<evidence type="ECO:0000313" key="1">
    <source>
        <dbReference type="EMBL" id="KAA6385636.1"/>
    </source>
</evidence>
<protein>
    <submittedName>
        <fullName evidence="1">Uncharacterized protein</fullName>
    </submittedName>
</protein>
<organism evidence="1 2">
    <name type="scientific">Streblomastix strix</name>
    <dbReference type="NCBI Taxonomy" id="222440"/>
    <lineage>
        <taxon>Eukaryota</taxon>
        <taxon>Metamonada</taxon>
        <taxon>Preaxostyla</taxon>
        <taxon>Oxymonadida</taxon>
        <taxon>Streblomastigidae</taxon>
        <taxon>Streblomastix</taxon>
    </lineage>
</organism>
<comment type="caution">
    <text evidence="1">The sequence shown here is derived from an EMBL/GenBank/DDBJ whole genome shotgun (WGS) entry which is preliminary data.</text>
</comment>